<gene>
    <name evidence="2" type="ORF">IEQ34_026692</name>
</gene>
<evidence type="ECO:0000313" key="2">
    <source>
        <dbReference type="EMBL" id="KAH0435037.1"/>
    </source>
</evidence>
<keyword evidence="3" id="KW-1185">Reference proteome</keyword>
<comment type="caution">
    <text evidence="2">The sequence shown here is derived from an EMBL/GenBank/DDBJ whole genome shotgun (WGS) entry which is preliminary data.</text>
</comment>
<organism evidence="2 3">
    <name type="scientific">Dendrobium chrysotoxum</name>
    <name type="common">Orchid</name>
    <dbReference type="NCBI Taxonomy" id="161865"/>
    <lineage>
        <taxon>Eukaryota</taxon>
        <taxon>Viridiplantae</taxon>
        <taxon>Streptophyta</taxon>
        <taxon>Embryophyta</taxon>
        <taxon>Tracheophyta</taxon>
        <taxon>Spermatophyta</taxon>
        <taxon>Magnoliopsida</taxon>
        <taxon>Liliopsida</taxon>
        <taxon>Asparagales</taxon>
        <taxon>Orchidaceae</taxon>
        <taxon>Epidendroideae</taxon>
        <taxon>Malaxideae</taxon>
        <taxon>Dendrobiinae</taxon>
        <taxon>Dendrobium</taxon>
    </lineage>
</organism>
<proteinExistence type="predicted"/>
<evidence type="ECO:0000256" key="1">
    <source>
        <dbReference type="SAM" id="MobiDB-lite"/>
    </source>
</evidence>
<protein>
    <submittedName>
        <fullName evidence="2">Uncharacterized protein</fullName>
    </submittedName>
</protein>
<evidence type="ECO:0000313" key="3">
    <source>
        <dbReference type="Proteomes" id="UP000775213"/>
    </source>
</evidence>
<dbReference type="EMBL" id="JAGFBR010000776">
    <property type="protein sequence ID" value="KAH0435037.1"/>
    <property type="molecule type" value="Genomic_DNA"/>
</dbReference>
<dbReference type="Proteomes" id="UP000775213">
    <property type="component" value="Unassembled WGS sequence"/>
</dbReference>
<dbReference type="AlphaFoldDB" id="A0AAV7FL53"/>
<name>A0AAV7FL53_DENCH</name>
<reference evidence="2 3" key="1">
    <citation type="journal article" date="2021" name="Hortic Res">
        <title>Chromosome-scale assembly of the Dendrobium chrysotoxum genome enhances the understanding of orchid evolution.</title>
        <authorList>
            <person name="Zhang Y."/>
            <person name="Zhang G.Q."/>
            <person name="Zhang D."/>
            <person name="Liu X.D."/>
            <person name="Xu X.Y."/>
            <person name="Sun W.H."/>
            <person name="Yu X."/>
            <person name="Zhu X."/>
            <person name="Wang Z.W."/>
            <person name="Zhao X."/>
            <person name="Zhong W.Y."/>
            <person name="Chen H."/>
            <person name="Yin W.L."/>
            <person name="Huang T."/>
            <person name="Niu S.C."/>
            <person name="Liu Z.J."/>
        </authorList>
    </citation>
    <scope>NUCLEOTIDE SEQUENCE [LARGE SCALE GENOMIC DNA]</scope>
    <source>
        <strain evidence="2">Lindl</strain>
    </source>
</reference>
<sequence>MSIKPSIKTTKTPEDMILCSNSRGSFWPPRAASTSSKARVPPSSAGNGSRLITAKFKLITAAN</sequence>
<accession>A0AAV7FL53</accession>
<feature type="region of interest" description="Disordered" evidence="1">
    <location>
        <begin position="28"/>
        <end position="47"/>
    </location>
</feature>